<dbReference type="EMBL" id="LLXE01000017">
    <property type="protein sequence ID" value="KUM65953.1"/>
    <property type="molecule type" value="Genomic_DNA"/>
</dbReference>
<evidence type="ECO:0008006" key="3">
    <source>
        <dbReference type="Google" id="ProtNLM"/>
    </source>
</evidence>
<reference evidence="1 2" key="1">
    <citation type="submission" date="2015-10" db="EMBL/GenBank/DDBJ databases">
        <title>Genome sequencing of Penicillium freii.</title>
        <authorList>
            <person name="Nguyen H.D."/>
            <person name="Visagie C.M."/>
            <person name="Seifert K.A."/>
        </authorList>
    </citation>
    <scope>NUCLEOTIDE SEQUENCE [LARGE SCALE GENOMIC DNA]</scope>
    <source>
        <strain evidence="1 2">DAOM 242723</strain>
    </source>
</reference>
<dbReference type="STRING" id="48697.A0A101MSL3"/>
<gene>
    <name evidence="1" type="ORF">ACN42_g1163</name>
</gene>
<dbReference type="PANTHER" id="PTHR39336:SF1">
    <property type="entry name" value="PYRIDOXAMINE PHOSPHATE OXIDASE FAMILY PROTEIN (AFU_ORTHOLOGUE AFUA_6G11440)"/>
    <property type="match status" value="1"/>
</dbReference>
<evidence type="ECO:0000313" key="1">
    <source>
        <dbReference type="EMBL" id="KUM65953.1"/>
    </source>
</evidence>
<evidence type="ECO:0000313" key="2">
    <source>
        <dbReference type="Proteomes" id="UP000055045"/>
    </source>
</evidence>
<organism evidence="1 2">
    <name type="scientific">Penicillium freii</name>
    <dbReference type="NCBI Taxonomy" id="48697"/>
    <lineage>
        <taxon>Eukaryota</taxon>
        <taxon>Fungi</taxon>
        <taxon>Dikarya</taxon>
        <taxon>Ascomycota</taxon>
        <taxon>Pezizomycotina</taxon>
        <taxon>Eurotiomycetes</taxon>
        <taxon>Eurotiomycetidae</taxon>
        <taxon>Eurotiales</taxon>
        <taxon>Aspergillaceae</taxon>
        <taxon>Penicillium</taxon>
    </lineage>
</organism>
<comment type="caution">
    <text evidence="1">The sequence shown here is derived from an EMBL/GenBank/DDBJ whole genome shotgun (WGS) entry which is preliminary data.</text>
</comment>
<dbReference type="SUPFAM" id="SSF50475">
    <property type="entry name" value="FMN-binding split barrel"/>
    <property type="match status" value="1"/>
</dbReference>
<dbReference type="InterPro" id="IPR012349">
    <property type="entry name" value="Split_barrel_FMN-bd"/>
</dbReference>
<dbReference type="AlphaFoldDB" id="A0A101MSL3"/>
<sequence length="224" mass="25321">MPIFYESLSDSLRDWALHQSMFFVSSAPLHGRHINLSPKGLLDSSFAVLSPNKVAYVDSTGSGCETICHLRENGRVTVMFCSFDKTPRIMRLFSTGSVIEWDEPEFVPYLQAMGGKSLRGARAVIVLDIFKVQISCGFGVPKLALTFDAETNEAKPCFENRSRLGEFAQYTVDRGEMMEYQVKWNSRSLDGLPGLHSALRKSGHSIWWAHFRNWEQLFCNQLGI</sequence>
<dbReference type="Gene3D" id="2.30.110.10">
    <property type="entry name" value="Electron Transport, Fmn-binding Protein, Chain A"/>
    <property type="match status" value="1"/>
</dbReference>
<keyword evidence="2" id="KW-1185">Reference proteome</keyword>
<name>A0A101MSL3_PENFR</name>
<dbReference type="Proteomes" id="UP000055045">
    <property type="component" value="Unassembled WGS sequence"/>
</dbReference>
<accession>A0A101MSL3</accession>
<protein>
    <recommendedName>
        <fullName evidence="3">Pyridoxamine 5'-phosphate oxidase putative domain-containing protein</fullName>
    </recommendedName>
</protein>
<proteinExistence type="predicted"/>
<dbReference type="PANTHER" id="PTHR39336">
    <property type="entry name" value="PYRIDOXAMINE PHOSPHATE OXIDASE FAMILY PROTEIN (AFU_ORTHOLOGUE AFUA_6G11440)"/>
    <property type="match status" value="1"/>
</dbReference>